<dbReference type="Proteomes" id="UP000222542">
    <property type="component" value="Unassembled WGS sequence"/>
</dbReference>
<sequence length="236" mass="26260">MLNGKDSHVGMNLYVLNDLGYVINESIKQIYELIKVKADGESCTSNSQQSTIGSMVTGISISESSRAPPLSHNGTPVLVVPLVDHSMISSGSNFERARAPPLVYNVASMVMIPMESLSLVPLTYPTQTLIAEKNSKIAEMEALPLVKQLKLKLLLKQGRHEETTKDCTKALELNPTYIKSLYSVIVTDMAKILELEPLHDQARRSVVRLKPLADEKRQKMKEEMISELKISYLCMD</sequence>
<gene>
    <name evidence="1" type="ORF">T459_03546</name>
</gene>
<name>A0A2G3AN55_CAPAN</name>
<proteinExistence type="predicted"/>
<keyword evidence="2" id="KW-1185">Reference proteome</keyword>
<reference evidence="1 2" key="2">
    <citation type="journal article" date="2017" name="Genome Biol.">
        <title>New reference genome sequences of hot pepper reveal the massive evolution of plant disease-resistance genes by retroduplication.</title>
        <authorList>
            <person name="Kim S."/>
            <person name="Park J."/>
            <person name="Yeom S.I."/>
            <person name="Kim Y.M."/>
            <person name="Seo E."/>
            <person name="Kim K.T."/>
            <person name="Kim M.S."/>
            <person name="Lee J.M."/>
            <person name="Cheong K."/>
            <person name="Shin H.S."/>
            <person name="Kim S.B."/>
            <person name="Han K."/>
            <person name="Lee J."/>
            <person name="Park M."/>
            <person name="Lee H.A."/>
            <person name="Lee H.Y."/>
            <person name="Lee Y."/>
            <person name="Oh S."/>
            <person name="Lee J.H."/>
            <person name="Choi E."/>
            <person name="Choi E."/>
            <person name="Lee S.E."/>
            <person name="Jeon J."/>
            <person name="Kim H."/>
            <person name="Choi G."/>
            <person name="Song H."/>
            <person name="Lee J."/>
            <person name="Lee S.C."/>
            <person name="Kwon J.K."/>
            <person name="Lee H.Y."/>
            <person name="Koo N."/>
            <person name="Hong Y."/>
            <person name="Kim R.W."/>
            <person name="Kang W.H."/>
            <person name="Huh J.H."/>
            <person name="Kang B.C."/>
            <person name="Yang T.J."/>
            <person name="Lee Y.H."/>
            <person name="Bennetzen J.L."/>
            <person name="Choi D."/>
        </authorList>
    </citation>
    <scope>NUCLEOTIDE SEQUENCE [LARGE SCALE GENOMIC DNA]</scope>
    <source>
        <strain evidence="2">cv. CM334</strain>
    </source>
</reference>
<dbReference type="PANTHER" id="PTHR46014">
    <property type="entry name" value="TETRATRICOPEPTIDE REPEAT PROTEIN 1"/>
    <property type="match status" value="1"/>
</dbReference>
<dbReference type="Gramene" id="PHT95664">
    <property type="protein sequence ID" value="PHT95664"/>
    <property type="gene ID" value="T459_03546"/>
</dbReference>
<dbReference type="PANTHER" id="PTHR46014:SF1">
    <property type="entry name" value="TETRATRICOPEPTIDE REPEAT PROTEIN 1"/>
    <property type="match status" value="1"/>
</dbReference>
<evidence type="ECO:0000313" key="1">
    <source>
        <dbReference type="EMBL" id="PHT95664.1"/>
    </source>
</evidence>
<accession>A0A2G3AN55</accession>
<dbReference type="InterPro" id="IPR011990">
    <property type="entry name" value="TPR-like_helical_dom_sf"/>
</dbReference>
<dbReference type="EMBL" id="AYRZ02000001">
    <property type="protein sequence ID" value="PHT95664.1"/>
    <property type="molecule type" value="Genomic_DNA"/>
</dbReference>
<organism evidence="1 2">
    <name type="scientific">Capsicum annuum</name>
    <name type="common">Capsicum pepper</name>
    <dbReference type="NCBI Taxonomy" id="4072"/>
    <lineage>
        <taxon>Eukaryota</taxon>
        <taxon>Viridiplantae</taxon>
        <taxon>Streptophyta</taxon>
        <taxon>Embryophyta</taxon>
        <taxon>Tracheophyta</taxon>
        <taxon>Spermatophyta</taxon>
        <taxon>Magnoliopsida</taxon>
        <taxon>eudicotyledons</taxon>
        <taxon>Gunneridae</taxon>
        <taxon>Pentapetalae</taxon>
        <taxon>asterids</taxon>
        <taxon>lamiids</taxon>
        <taxon>Solanales</taxon>
        <taxon>Solanaceae</taxon>
        <taxon>Solanoideae</taxon>
        <taxon>Capsiceae</taxon>
        <taxon>Capsicum</taxon>
    </lineage>
</organism>
<protein>
    <submittedName>
        <fullName evidence="1">Uncharacterized protein</fullName>
    </submittedName>
</protein>
<comment type="caution">
    <text evidence="1">The sequence shown here is derived from an EMBL/GenBank/DDBJ whole genome shotgun (WGS) entry which is preliminary data.</text>
</comment>
<evidence type="ECO:0000313" key="2">
    <source>
        <dbReference type="Proteomes" id="UP000222542"/>
    </source>
</evidence>
<dbReference type="AlphaFoldDB" id="A0A2G3AN55"/>
<dbReference type="Gene3D" id="1.25.40.10">
    <property type="entry name" value="Tetratricopeptide repeat domain"/>
    <property type="match status" value="1"/>
</dbReference>
<dbReference type="STRING" id="4072.A0A2G3AN55"/>
<reference evidence="1 2" key="1">
    <citation type="journal article" date="2014" name="Nat. Genet.">
        <title>Genome sequence of the hot pepper provides insights into the evolution of pungency in Capsicum species.</title>
        <authorList>
            <person name="Kim S."/>
            <person name="Park M."/>
            <person name="Yeom S.I."/>
            <person name="Kim Y.M."/>
            <person name="Lee J.M."/>
            <person name="Lee H.A."/>
            <person name="Seo E."/>
            <person name="Choi J."/>
            <person name="Cheong K."/>
            <person name="Kim K.T."/>
            <person name="Jung K."/>
            <person name="Lee G.W."/>
            <person name="Oh S.K."/>
            <person name="Bae C."/>
            <person name="Kim S.B."/>
            <person name="Lee H.Y."/>
            <person name="Kim S.Y."/>
            <person name="Kim M.S."/>
            <person name="Kang B.C."/>
            <person name="Jo Y.D."/>
            <person name="Yang H.B."/>
            <person name="Jeong H.J."/>
            <person name="Kang W.H."/>
            <person name="Kwon J.K."/>
            <person name="Shin C."/>
            <person name="Lim J.Y."/>
            <person name="Park J.H."/>
            <person name="Huh J.H."/>
            <person name="Kim J.S."/>
            <person name="Kim B.D."/>
            <person name="Cohen O."/>
            <person name="Paran I."/>
            <person name="Suh M.C."/>
            <person name="Lee S.B."/>
            <person name="Kim Y.K."/>
            <person name="Shin Y."/>
            <person name="Noh S.J."/>
            <person name="Park J."/>
            <person name="Seo Y.S."/>
            <person name="Kwon S.Y."/>
            <person name="Kim H.A."/>
            <person name="Park J.M."/>
            <person name="Kim H.J."/>
            <person name="Choi S.B."/>
            <person name="Bosland P.W."/>
            <person name="Reeves G."/>
            <person name="Jo S.H."/>
            <person name="Lee B.W."/>
            <person name="Cho H.T."/>
            <person name="Choi H.S."/>
            <person name="Lee M.S."/>
            <person name="Yu Y."/>
            <person name="Do Choi Y."/>
            <person name="Park B.S."/>
            <person name="van Deynze A."/>
            <person name="Ashrafi H."/>
            <person name="Hill T."/>
            <person name="Kim W.T."/>
            <person name="Pai H.S."/>
            <person name="Ahn H.K."/>
            <person name="Yeam I."/>
            <person name="Giovannoni J.J."/>
            <person name="Rose J.K."/>
            <person name="Sorensen I."/>
            <person name="Lee S.J."/>
            <person name="Kim R.W."/>
            <person name="Choi I.Y."/>
            <person name="Choi B.S."/>
            <person name="Lim J.S."/>
            <person name="Lee Y.H."/>
            <person name="Choi D."/>
        </authorList>
    </citation>
    <scope>NUCLEOTIDE SEQUENCE [LARGE SCALE GENOMIC DNA]</scope>
    <source>
        <strain evidence="2">cv. CM334</strain>
    </source>
</reference>
<dbReference type="InterPro" id="IPR052769">
    <property type="entry name" value="TPR_domain_protein"/>
</dbReference>